<accession>A0A699U0M1</accession>
<name>A0A699U0M1_TANCI</name>
<dbReference type="GO" id="GO:0016491">
    <property type="term" value="F:oxidoreductase activity"/>
    <property type="evidence" value="ECO:0007669"/>
    <property type="project" value="InterPro"/>
</dbReference>
<evidence type="ECO:0000313" key="2">
    <source>
        <dbReference type="EMBL" id="GFD14819.1"/>
    </source>
</evidence>
<organism evidence="2">
    <name type="scientific">Tanacetum cinerariifolium</name>
    <name type="common">Dalmatian daisy</name>
    <name type="synonym">Chrysanthemum cinerariifolium</name>
    <dbReference type="NCBI Taxonomy" id="118510"/>
    <lineage>
        <taxon>Eukaryota</taxon>
        <taxon>Viridiplantae</taxon>
        <taxon>Streptophyta</taxon>
        <taxon>Embryophyta</taxon>
        <taxon>Tracheophyta</taxon>
        <taxon>Spermatophyta</taxon>
        <taxon>Magnoliopsida</taxon>
        <taxon>eudicotyledons</taxon>
        <taxon>Gunneridae</taxon>
        <taxon>Pentapetalae</taxon>
        <taxon>asterids</taxon>
        <taxon>campanulids</taxon>
        <taxon>Asterales</taxon>
        <taxon>Asteraceae</taxon>
        <taxon>Asteroideae</taxon>
        <taxon>Anthemideae</taxon>
        <taxon>Anthemidinae</taxon>
        <taxon>Tanacetum</taxon>
    </lineage>
</organism>
<protein>
    <recommendedName>
        <fullName evidence="1">Nitroreductase domain-containing protein</fullName>
    </recommendedName>
</protein>
<dbReference type="Gene3D" id="3.40.109.10">
    <property type="entry name" value="NADH Oxidase"/>
    <property type="match status" value="1"/>
</dbReference>
<evidence type="ECO:0000259" key="1">
    <source>
        <dbReference type="Pfam" id="PF00881"/>
    </source>
</evidence>
<comment type="caution">
    <text evidence="2">The sequence shown here is derived from an EMBL/GenBank/DDBJ whole genome shotgun (WGS) entry which is preliminary data.</text>
</comment>
<dbReference type="InterPro" id="IPR029479">
    <property type="entry name" value="Nitroreductase"/>
</dbReference>
<reference evidence="2" key="1">
    <citation type="journal article" date="2019" name="Sci. Rep.">
        <title>Draft genome of Tanacetum cinerariifolium, the natural source of mosquito coil.</title>
        <authorList>
            <person name="Yamashiro T."/>
            <person name="Shiraishi A."/>
            <person name="Satake H."/>
            <person name="Nakayama K."/>
        </authorList>
    </citation>
    <scope>NUCLEOTIDE SEQUENCE</scope>
</reference>
<feature type="domain" description="Nitroreductase" evidence="1">
    <location>
        <begin position="21"/>
        <end position="83"/>
    </location>
</feature>
<dbReference type="InterPro" id="IPR000415">
    <property type="entry name" value="Nitroreductase-like"/>
</dbReference>
<dbReference type="AlphaFoldDB" id="A0A699U0M1"/>
<gene>
    <name evidence="2" type="ORF">Tci_886788</name>
</gene>
<sequence length="133" mass="14987">MPDAQNESIHELTEVEQVMVSRFANRFYLNREVELEEITAILHAARHAGTGANVQPWKVYVTTGAAKARLTDAIIAAHKQPAQHRSEYSYFPDPLPEPFASRRREFGSIFYGSMGIAHDDVASRAAQTERNCR</sequence>
<dbReference type="SUPFAM" id="SSF55469">
    <property type="entry name" value="FMN-dependent nitroreductase-like"/>
    <property type="match status" value="1"/>
</dbReference>
<dbReference type="EMBL" id="BKCJ011282148">
    <property type="protein sequence ID" value="GFD14819.1"/>
    <property type="molecule type" value="Genomic_DNA"/>
</dbReference>
<proteinExistence type="predicted"/>
<feature type="non-terminal residue" evidence="2">
    <location>
        <position position="133"/>
    </location>
</feature>
<dbReference type="Pfam" id="PF00881">
    <property type="entry name" value="Nitroreductase"/>
    <property type="match status" value="1"/>
</dbReference>